<proteinExistence type="inferred from homology"/>
<keyword evidence="7" id="KW-1185">Reference proteome</keyword>
<keyword evidence="2" id="KW-0378">Hydrolase</keyword>
<evidence type="ECO:0000256" key="4">
    <source>
        <dbReference type="SAM" id="SignalP"/>
    </source>
</evidence>
<comment type="caution">
    <text evidence="6">The sequence shown here is derived from an EMBL/GenBank/DDBJ whole genome shotgun (WGS) entry which is preliminary data.</text>
</comment>
<evidence type="ECO:0000313" key="7">
    <source>
        <dbReference type="Proteomes" id="UP000076154"/>
    </source>
</evidence>
<name>A0A369JUS7_HYPMA</name>
<dbReference type="Proteomes" id="UP000076154">
    <property type="component" value="Unassembled WGS sequence"/>
</dbReference>
<gene>
    <name evidence="6" type="primary">pnbA_1</name>
    <name evidence="6" type="ORF">Hypma_007447</name>
</gene>
<dbReference type="AlphaFoldDB" id="A0A369JUS7"/>
<dbReference type="Pfam" id="PF00135">
    <property type="entry name" value="COesterase"/>
    <property type="match status" value="2"/>
</dbReference>
<sequence length="527" mass="57262">MLSLLTKFLALTVPALATSDGLLVRTQQGEVIGTLVSPGVRRFLGVPYAVANRWKSPQNPPMHNTTFQATQFGDSCIQTLSAMNLETLKLAGLTGSAVHVPESENCLSANIWAPSSHREQGTAVILWIYGGGFQFGTSNTIYYDGESLVRDNDDVLLVSFNYRLNIFGQPNAPQLGSKTRSQNFGLLDMEAAVYAAGAAIDAYTYAHPNDTIVKGEDALNRLYICGSRSIFFSRCDGAVRILPATPYNLNGTIDPPPWNAVADSVGCRTETTNAQLECMKTVPFKQLEDAVISTNAVFNPLVDDITIFSDSHSRAAAGNFLRVPLLGGTTAHESNIIIVANQELTLGTTLPVLTELVSDVETQLLFTCPTSQITNIHVKTGVPTWRYHYQGEDFSCCGMRVNQITIAVFPGISSRPDLRAYHASELPIFFGTYNKTQSPPSADEIAFSRYVQRAWVAFARDPAHGLLKYGWPLYDPETNSLAQLGGFYNRTGAAFGQAKPLDSACSPSAFDTLASVETKLLTLFEPA</sequence>
<evidence type="ECO:0000256" key="2">
    <source>
        <dbReference type="ARBA" id="ARBA00022801"/>
    </source>
</evidence>
<dbReference type="STRING" id="39966.A0A369JUS7"/>
<evidence type="ECO:0000256" key="3">
    <source>
        <dbReference type="ARBA" id="ARBA00023157"/>
    </source>
</evidence>
<dbReference type="EMBL" id="LUEZ02000041">
    <property type="protein sequence ID" value="RDB24960.1"/>
    <property type="molecule type" value="Genomic_DNA"/>
</dbReference>
<dbReference type="OrthoDB" id="408631at2759"/>
<feature type="domain" description="Carboxylesterase type B" evidence="5">
    <location>
        <begin position="23"/>
        <end position="193"/>
    </location>
</feature>
<feature type="domain" description="Carboxylesterase type B" evidence="5">
    <location>
        <begin position="355"/>
        <end position="483"/>
    </location>
</feature>
<organism evidence="6 7">
    <name type="scientific">Hypsizygus marmoreus</name>
    <name type="common">White beech mushroom</name>
    <name type="synonym">Agaricus marmoreus</name>
    <dbReference type="NCBI Taxonomy" id="39966"/>
    <lineage>
        <taxon>Eukaryota</taxon>
        <taxon>Fungi</taxon>
        <taxon>Dikarya</taxon>
        <taxon>Basidiomycota</taxon>
        <taxon>Agaricomycotina</taxon>
        <taxon>Agaricomycetes</taxon>
        <taxon>Agaricomycetidae</taxon>
        <taxon>Agaricales</taxon>
        <taxon>Tricholomatineae</taxon>
        <taxon>Lyophyllaceae</taxon>
        <taxon>Hypsizygus</taxon>
    </lineage>
</organism>
<dbReference type="GO" id="GO:0004104">
    <property type="term" value="F:cholinesterase activity"/>
    <property type="evidence" value="ECO:0007669"/>
    <property type="project" value="InterPro"/>
</dbReference>
<dbReference type="InterPro" id="IPR029058">
    <property type="entry name" value="AB_hydrolase_fold"/>
</dbReference>
<dbReference type="InParanoid" id="A0A369JUS7"/>
<keyword evidence="4" id="KW-0732">Signal</keyword>
<comment type="similarity">
    <text evidence="1">Belongs to the type-B carboxylesterase/lipase family.</text>
</comment>
<dbReference type="PANTHER" id="PTHR43918">
    <property type="entry name" value="ACETYLCHOLINESTERASE"/>
    <property type="match status" value="1"/>
</dbReference>
<dbReference type="InterPro" id="IPR050654">
    <property type="entry name" value="AChE-related_enzymes"/>
</dbReference>
<evidence type="ECO:0000256" key="1">
    <source>
        <dbReference type="ARBA" id="ARBA00005964"/>
    </source>
</evidence>
<dbReference type="PANTHER" id="PTHR43918:SF4">
    <property type="entry name" value="CARBOXYLIC ESTER HYDROLASE"/>
    <property type="match status" value="1"/>
</dbReference>
<feature type="chain" id="PRO_5017067515" evidence="4">
    <location>
        <begin position="18"/>
        <end position="527"/>
    </location>
</feature>
<reference evidence="6" key="1">
    <citation type="submission" date="2018-04" db="EMBL/GenBank/DDBJ databases">
        <title>Whole genome sequencing of Hypsizygus marmoreus.</title>
        <authorList>
            <person name="Choi I.-G."/>
            <person name="Min B."/>
            <person name="Kim J.-G."/>
            <person name="Kim S."/>
            <person name="Oh Y.-L."/>
            <person name="Kong W.-S."/>
            <person name="Park H."/>
            <person name="Jeong J."/>
            <person name="Song E.-S."/>
        </authorList>
    </citation>
    <scope>NUCLEOTIDE SEQUENCE [LARGE SCALE GENOMIC DNA]</scope>
    <source>
        <strain evidence="6">51987-8</strain>
    </source>
</reference>
<dbReference type="InterPro" id="IPR000997">
    <property type="entry name" value="Cholinesterase"/>
</dbReference>
<feature type="signal peptide" evidence="4">
    <location>
        <begin position="1"/>
        <end position="17"/>
    </location>
</feature>
<dbReference type="PRINTS" id="PR00878">
    <property type="entry name" value="CHOLNESTRASE"/>
</dbReference>
<evidence type="ECO:0000313" key="6">
    <source>
        <dbReference type="EMBL" id="RDB24960.1"/>
    </source>
</evidence>
<dbReference type="Gene3D" id="3.40.50.1820">
    <property type="entry name" value="alpha/beta hydrolase"/>
    <property type="match status" value="2"/>
</dbReference>
<keyword evidence="3" id="KW-1015">Disulfide bond</keyword>
<protein>
    <submittedName>
        <fullName evidence="6">Para-nitrobenzyl esterase</fullName>
    </submittedName>
</protein>
<accession>A0A369JUS7</accession>
<dbReference type="SUPFAM" id="SSF53474">
    <property type="entry name" value="alpha/beta-Hydrolases"/>
    <property type="match status" value="1"/>
</dbReference>
<evidence type="ECO:0000259" key="5">
    <source>
        <dbReference type="Pfam" id="PF00135"/>
    </source>
</evidence>
<dbReference type="InterPro" id="IPR002018">
    <property type="entry name" value="CarbesteraseB"/>
</dbReference>